<proteinExistence type="inferred from homology"/>
<evidence type="ECO:0000256" key="3">
    <source>
        <dbReference type="ARBA" id="ARBA00022692"/>
    </source>
</evidence>
<dbReference type="EMBL" id="BAIV01000002">
    <property type="protein sequence ID" value="GAE82163.1"/>
    <property type="molecule type" value="Genomic_DNA"/>
</dbReference>
<dbReference type="Pfam" id="PF01618">
    <property type="entry name" value="MotA_ExbB"/>
    <property type="match status" value="1"/>
</dbReference>
<gene>
    <name evidence="9" type="ORF">JCM10512_348</name>
</gene>
<evidence type="ECO:0000256" key="4">
    <source>
        <dbReference type="ARBA" id="ARBA00022989"/>
    </source>
</evidence>
<evidence type="ECO:0000256" key="7">
    <source>
        <dbReference type="SAM" id="Phobius"/>
    </source>
</evidence>
<dbReference type="STRING" id="1445607.JCM10512_348"/>
<dbReference type="Proteomes" id="UP000019131">
    <property type="component" value="Unassembled WGS sequence"/>
</dbReference>
<sequence length="49" mass="5568">MITTVGGLIVGIIAMFAYNYLVMLVDRVVNKMESRTMEFMDLLNEPAQK</sequence>
<dbReference type="InterPro" id="IPR002898">
    <property type="entry name" value="MotA_ExbB_proton_chnl"/>
</dbReference>
<dbReference type="GO" id="GO:0005886">
    <property type="term" value="C:plasma membrane"/>
    <property type="evidence" value="ECO:0007669"/>
    <property type="project" value="UniProtKB-SubCell"/>
</dbReference>
<evidence type="ECO:0000256" key="1">
    <source>
        <dbReference type="ARBA" id="ARBA00004651"/>
    </source>
</evidence>
<comment type="similarity">
    <text evidence="6">Belongs to the exbB/tolQ family.</text>
</comment>
<keyword evidence="3 7" id="KW-0812">Transmembrane</keyword>
<evidence type="ECO:0000313" key="10">
    <source>
        <dbReference type="Proteomes" id="UP000019131"/>
    </source>
</evidence>
<evidence type="ECO:0000259" key="8">
    <source>
        <dbReference type="Pfam" id="PF01618"/>
    </source>
</evidence>
<evidence type="ECO:0000256" key="6">
    <source>
        <dbReference type="RuleBase" id="RU004057"/>
    </source>
</evidence>
<dbReference type="GO" id="GO:0015031">
    <property type="term" value="P:protein transport"/>
    <property type="evidence" value="ECO:0007669"/>
    <property type="project" value="UniProtKB-KW"/>
</dbReference>
<keyword evidence="5 7" id="KW-0472">Membrane</keyword>
<evidence type="ECO:0000313" key="9">
    <source>
        <dbReference type="EMBL" id="GAE82163.1"/>
    </source>
</evidence>
<comment type="subcellular location">
    <subcellularLocation>
        <location evidence="1">Cell membrane</location>
        <topology evidence="1">Multi-pass membrane protein</topology>
    </subcellularLocation>
    <subcellularLocation>
        <location evidence="6">Membrane</location>
        <topology evidence="6">Multi-pass membrane protein</topology>
    </subcellularLocation>
</comment>
<keyword evidence="6" id="KW-0813">Transport</keyword>
<evidence type="ECO:0000256" key="2">
    <source>
        <dbReference type="ARBA" id="ARBA00022475"/>
    </source>
</evidence>
<protein>
    <submittedName>
        <fullName evidence="9">Ferric siderophore transport system</fullName>
    </submittedName>
</protein>
<name>W4UNF2_9BACE</name>
<keyword evidence="6" id="KW-0653">Protein transport</keyword>
<keyword evidence="4 7" id="KW-1133">Transmembrane helix</keyword>
<keyword evidence="2" id="KW-1003">Cell membrane</keyword>
<reference evidence="9 10" key="1">
    <citation type="journal article" date="2014" name="Genome Announc.">
        <title>Draft Genome Sequence of Bacteroides reticulotermitis Strain JCM 10512T, Isolated from the Gut of a Termite.</title>
        <authorList>
            <person name="Yuki M."/>
            <person name="Oshima K."/>
            <person name="Suda W."/>
            <person name="Sakamoto M."/>
            <person name="Iida T."/>
            <person name="Hattori M."/>
            <person name="Ohkuma M."/>
        </authorList>
    </citation>
    <scope>NUCLEOTIDE SEQUENCE [LARGE SCALE GENOMIC DNA]</scope>
    <source>
        <strain evidence="9 10">JCM 10512</strain>
    </source>
</reference>
<feature type="domain" description="MotA/TolQ/ExbB proton channel" evidence="8">
    <location>
        <begin position="1"/>
        <end position="33"/>
    </location>
</feature>
<evidence type="ECO:0000256" key="5">
    <source>
        <dbReference type="ARBA" id="ARBA00023136"/>
    </source>
</evidence>
<feature type="transmembrane region" description="Helical" evidence="7">
    <location>
        <begin position="6"/>
        <end position="25"/>
    </location>
</feature>
<organism evidence="9 10">
    <name type="scientific">Bacteroides reticulotermitis JCM 10512</name>
    <dbReference type="NCBI Taxonomy" id="1445607"/>
    <lineage>
        <taxon>Bacteria</taxon>
        <taxon>Pseudomonadati</taxon>
        <taxon>Bacteroidota</taxon>
        <taxon>Bacteroidia</taxon>
        <taxon>Bacteroidales</taxon>
        <taxon>Bacteroidaceae</taxon>
        <taxon>Bacteroides</taxon>
    </lineage>
</organism>
<accession>W4UNF2</accession>
<keyword evidence="10" id="KW-1185">Reference proteome</keyword>
<dbReference type="AlphaFoldDB" id="W4UNF2"/>
<comment type="caution">
    <text evidence="9">The sequence shown here is derived from an EMBL/GenBank/DDBJ whole genome shotgun (WGS) entry which is preliminary data.</text>
</comment>